<dbReference type="RefSeq" id="XP_003144345.1">
    <property type="nucleotide sequence ID" value="XM_003144297.2"/>
</dbReference>
<evidence type="ECO:0000313" key="6">
    <source>
        <dbReference type="WBParaSite" id="EN70_5569"/>
    </source>
</evidence>
<dbReference type="CTD" id="9946196"/>
<evidence type="ECO:0000313" key="5">
    <source>
        <dbReference type="Proteomes" id="UP000095285"/>
    </source>
</evidence>
<reference evidence="6" key="2">
    <citation type="submission" date="2016-11" db="UniProtKB">
        <authorList>
            <consortium name="WormBaseParasite"/>
        </authorList>
    </citation>
    <scope>IDENTIFICATION</scope>
</reference>
<organism evidence="5 6">
    <name type="scientific">Loa loa</name>
    <name type="common">Eye worm</name>
    <name type="synonym">Filaria loa</name>
    <dbReference type="NCBI Taxonomy" id="7209"/>
    <lineage>
        <taxon>Eukaryota</taxon>
        <taxon>Metazoa</taxon>
        <taxon>Ecdysozoa</taxon>
        <taxon>Nematoda</taxon>
        <taxon>Chromadorea</taxon>
        <taxon>Rhabditida</taxon>
        <taxon>Spirurina</taxon>
        <taxon>Spiruromorpha</taxon>
        <taxon>Filarioidea</taxon>
        <taxon>Onchocercidae</taxon>
        <taxon>Loa</taxon>
    </lineage>
</organism>
<evidence type="ECO:0000256" key="1">
    <source>
        <dbReference type="ARBA" id="ARBA00023054"/>
    </source>
</evidence>
<dbReference type="OrthoDB" id="3549872at2759"/>
<dbReference type="AlphaFoldDB" id="A0A1I7VRS1"/>
<proteinExistence type="predicted"/>
<feature type="coiled-coil region" evidence="2">
    <location>
        <begin position="144"/>
        <end position="192"/>
    </location>
</feature>
<protein>
    <submittedName>
        <fullName evidence="6">DUF4201 domain-containing protein</fullName>
    </submittedName>
</protein>
<name>A0A1I7VRS1_LOALO</name>
<evidence type="ECO:0000256" key="2">
    <source>
        <dbReference type="SAM" id="Coils"/>
    </source>
</evidence>
<dbReference type="Proteomes" id="UP000095285">
    <property type="component" value="Unassembled WGS sequence"/>
</dbReference>
<sequence>MCIFSDEATLSDFIMHSDDAVPSSSAAHNADVVFVSSDLSSYRNRIDASVDEQRKYRQVLAGLSNKVEKYRQHTAKSVAQLNASQVSGVDPIDDVIHALSRSPEILRVRPDGISANPLLSSSLIDTGFKTELPDSSTDVIIQQLRDEQIRNDRLEDLNVIYREQAEVVIHTNQDLKDKLLKTQEELMRITHEREMERCSLRQNDEKRKRAVNAQHQHMLELWVAFNRLRRQIKDLRTKTESDLDRQRTEFVRCANNMEALVRQAEMKRKHGTPEGTKDEDAINDLLKKYEDAAIHSIKLEHELNDSNRRIAVMEGLIKKAKEERDTARDSLKKIHSIPELDEIRGRRTRSISPG</sequence>
<accession>A0A1I7VRS1</accession>
<dbReference type="EMBL" id="JH712107">
    <property type="protein sequence ID" value="EFO19725.1"/>
    <property type="molecule type" value="Genomic_DNA"/>
</dbReference>
<dbReference type="KEGG" id="loa:LOAG_08765"/>
<gene>
    <name evidence="4 6" type="ORF">LOAG_08765</name>
</gene>
<dbReference type="Pfam" id="PF15035">
    <property type="entry name" value="Rootletin"/>
    <property type="match status" value="1"/>
</dbReference>
<evidence type="ECO:0000313" key="4">
    <source>
        <dbReference type="EMBL" id="EFO19725.1"/>
    </source>
</evidence>
<dbReference type="InterPro" id="IPR055167">
    <property type="entry name" value="Rootletin-like_CC"/>
</dbReference>
<dbReference type="WBParaSite" id="EN70_5569">
    <property type="protein sequence ID" value="EN70_5569"/>
    <property type="gene ID" value="EN70_5569"/>
</dbReference>
<dbReference type="eggNOG" id="ENOG502RT7C">
    <property type="taxonomic scope" value="Eukaryota"/>
</dbReference>
<dbReference type="STRING" id="7209.A0A1I7VRS1"/>
<keyword evidence="1 2" id="KW-0175">Coiled coil</keyword>
<keyword evidence="5" id="KW-1185">Reference proteome</keyword>
<feature type="coiled-coil region" evidence="2">
    <location>
        <begin position="303"/>
        <end position="330"/>
    </location>
</feature>
<reference evidence="4 5" key="1">
    <citation type="submission" date="2012-04" db="EMBL/GenBank/DDBJ databases">
        <title>The Genome Sequence of Loa loa.</title>
        <authorList>
            <consortium name="The Broad Institute Genome Sequencing Platform"/>
            <consortium name="Broad Institute Genome Sequencing Center for Infectious Disease"/>
            <person name="Nutman T.B."/>
            <person name="Fink D.L."/>
            <person name="Russ C."/>
            <person name="Young S."/>
            <person name="Zeng Q."/>
            <person name="Gargeya S."/>
            <person name="Alvarado L."/>
            <person name="Berlin A."/>
            <person name="Chapman S.B."/>
            <person name="Chen Z."/>
            <person name="Freedman E."/>
            <person name="Gellesch M."/>
            <person name="Goldberg J."/>
            <person name="Griggs A."/>
            <person name="Gujja S."/>
            <person name="Heilman E.R."/>
            <person name="Heiman D."/>
            <person name="Howarth C."/>
            <person name="Mehta T."/>
            <person name="Neiman D."/>
            <person name="Pearson M."/>
            <person name="Roberts A."/>
            <person name="Saif S."/>
            <person name="Shea T."/>
            <person name="Shenoy N."/>
            <person name="Sisk P."/>
            <person name="Stolte C."/>
            <person name="Sykes S."/>
            <person name="White J."/>
            <person name="Yandava C."/>
            <person name="Haas B."/>
            <person name="Henn M.R."/>
            <person name="Nusbaum C."/>
            <person name="Birren B."/>
        </authorList>
    </citation>
    <scope>NUCLEOTIDE SEQUENCE [LARGE SCALE GENOMIC DNA]</scope>
</reference>
<dbReference type="OMA" id="NMLELWI"/>
<feature type="domain" description="Rootletin-like coiled-coil" evidence="3">
    <location>
        <begin position="43"/>
        <end position="253"/>
    </location>
</feature>
<evidence type="ECO:0000259" key="3">
    <source>
        <dbReference type="Pfam" id="PF15035"/>
    </source>
</evidence>
<accession>A0A1S0TUK8</accession>
<dbReference type="GeneID" id="9946196"/>